<dbReference type="SUPFAM" id="SSF53850">
    <property type="entry name" value="Periplasmic binding protein-like II"/>
    <property type="match status" value="1"/>
</dbReference>
<dbReference type="GO" id="GO:0042597">
    <property type="term" value="C:periplasmic space"/>
    <property type="evidence" value="ECO:0007669"/>
    <property type="project" value="UniProtKB-ARBA"/>
</dbReference>
<evidence type="ECO:0000259" key="6">
    <source>
        <dbReference type="Pfam" id="PF00496"/>
    </source>
</evidence>
<evidence type="ECO:0000313" key="7">
    <source>
        <dbReference type="EMBL" id="APC41751.1"/>
    </source>
</evidence>
<dbReference type="GO" id="GO:0030313">
    <property type="term" value="C:cell envelope"/>
    <property type="evidence" value="ECO:0007669"/>
    <property type="project" value="UniProtKB-SubCell"/>
</dbReference>
<keyword evidence="4 5" id="KW-0732">Signal</keyword>
<dbReference type="InterPro" id="IPR030678">
    <property type="entry name" value="Peptide/Ni-bd"/>
</dbReference>
<dbReference type="STRING" id="1552.A7L45_17595"/>
<evidence type="ECO:0000256" key="4">
    <source>
        <dbReference type="ARBA" id="ARBA00022729"/>
    </source>
</evidence>
<dbReference type="Gene3D" id="3.10.105.10">
    <property type="entry name" value="Dipeptide-binding Protein, Domain 3"/>
    <property type="match status" value="1"/>
</dbReference>
<sequence>MKSKKIVSVLIVALVLSVALAGCGAKSGDSAGTTKSTEAKLDADQTANVLGYDYTSLDPAVVSDQESFTTLTNVDEGLMREVSKDGKTVNILAGADKMTVSADHKVYTFHIRASKWSDGKAIRAQDYVYGWQRLANPKVSQDYLGMLKEMEVKGATETGVAKPSDLGVKAIDDNTFEVTLNEPNAYFESTLSFKGLVPQREDIVKKLGDQYGQNFKGMVYNGAFVVSDHVKNAKVVYTKNANYWDAANVKLTTVNALIIDEPATYNKMFASQELDMIKGDTDYTAALQKKAEAGEISYFKGYNPSVYYYIFNNKTKALSNASVRKALSLAYDRQVQITTVFKQHYVAEGLIPSKIMLGKDEYRTVVPEPLKAVKDDPKTLLAAGLKEAGLSPDPSKITLKLLMKKATSLSTAQAQFIQAQYKKNLGINVSITYAVDQPSYFKARTAGEFDICAGGWGADYNDVISFFNVFTSKNGNNNGKYNNPKYDALVAKGKTELDTTKRLAIFKEAEEILVAKDAAVSPYYYMATNSFTQNYLKGTYVPLFSAWFDLKTAYISGK</sequence>
<proteinExistence type="inferred from homology"/>
<dbReference type="Gene3D" id="3.90.76.10">
    <property type="entry name" value="Dipeptide-binding Protein, Domain 1"/>
    <property type="match status" value="1"/>
</dbReference>
<dbReference type="Gene3D" id="3.40.190.10">
    <property type="entry name" value="Periplasmic binding protein-like II"/>
    <property type="match status" value="1"/>
</dbReference>
<evidence type="ECO:0000256" key="3">
    <source>
        <dbReference type="ARBA" id="ARBA00022448"/>
    </source>
</evidence>
<comment type="similarity">
    <text evidence="2">Belongs to the bacterial solute-binding protein 5 family.</text>
</comment>
<dbReference type="Proteomes" id="UP000182569">
    <property type="component" value="Chromosome"/>
</dbReference>
<comment type="subcellular location">
    <subcellularLocation>
        <location evidence="1">Cell envelope</location>
    </subcellularLocation>
</comment>
<reference evidence="8" key="1">
    <citation type="journal article" date="2016" name="Front. Microbiol.">
        <title>Complete Genome Sequence of Clostridium estertheticum DSM 8809, a Microbe Identified in Spoiled Vacuum Packed Beef.</title>
        <authorList>
            <person name="Yu Z."/>
            <person name="Gunn L."/>
            <person name="Brennan E."/>
            <person name="Reid R."/>
            <person name="Wall P.G."/>
            <person name="Gaora O.P."/>
            <person name="Hurley D."/>
            <person name="Bolton D."/>
            <person name="Fanning S."/>
        </authorList>
    </citation>
    <scope>NUCLEOTIDE SEQUENCE [LARGE SCALE GENOMIC DNA]</scope>
    <source>
        <strain evidence="8">DSM 8809</strain>
    </source>
</reference>
<dbReference type="AlphaFoldDB" id="A0A1J0GKD1"/>
<evidence type="ECO:0000313" key="8">
    <source>
        <dbReference type="Proteomes" id="UP000182569"/>
    </source>
</evidence>
<feature type="domain" description="Solute-binding protein family 5" evidence="6">
    <location>
        <begin position="95"/>
        <end position="478"/>
    </location>
</feature>
<evidence type="ECO:0000256" key="2">
    <source>
        <dbReference type="ARBA" id="ARBA00005695"/>
    </source>
</evidence>
<evidence type="ECO:0000256" key="1">
    <source>
        <dbReference type="ARBA" id="ARBA00004196"/>
    </source>
</evidence>
<gene>
    <name evidence="7" type="ORF">A7L45_17595</name>
</gene>
<dbReference type="GO" id="GO:0043190">
    <property type="term" value="C:ATP-binding cassette (ABC) transporter complex"/>
    <property type="evidence" value="ECO:0007669"/>
    <property type="project" value="InterPro"/>
</dbReference>
<dbReference type="PANTHER" id="PTHR30290">
    <property type="entry name" value="PERIPLASMIC BINDING COMPONENT OF ABC TRANSPORTER"/>
    <property type="match status" value="1"/>
</dbReference>
<dbReference type="RefSeq" id="WP_071614044.1">
    <property type="nucleotide sequence ID" value="NZ_CP015756.1"/>
</dbReference>
<dbReference type="PIRSF" id="PIRSF002741">
    <property type="entry name" value="MppA"/>
    <property type="match status" value="1"/>
</dbReference>
<dbReference type="PROSITE" id="PS51257">
    <property type="entry name" value="PROKAR_LIPOPROTEIN"/>
    <property type="match status" value="1"/>
</dbReference>
<dbReference type="OrthoDB" id="9801912at2"/>
<protein>
    <recommendedName>
        <fullName evidence="6">Solute-binding protein family 5 domain-containing protein</fullName>
    </recommendedName>
</protein>
<name>A0A1J0GKD1_9CLOT</name>
<dbReference type="CDD" id="cd08504">
    <property type="entry name" value="PBP2_OppA"/>
    <property type="match status" value="1"/>
</dbReference>
<feature type="chain" id="PRO_5039333887" description="Solute-binding protein family 5 domain-containing protein" evidence="5">
    <location>
        <begin position="22"/>
        <end position="558"/>
    </location>
</feature>
<accession>A0A1J0GKD1</accession>
<dbReference type="GO" id="GO:1904680">
    <property type="term" value="F:peptide transmembrane transporter activity"/>
    <property type="evidence" value="ECO:0007669"/>
    <property type="project" value="TreeGrafter"/>
</dbReference>
<dbReference type="KEGG" id="ceu:A7L45_17595"/>
<dbReference type="Pfam" id="PF00496">
    <property type="entry name" value="SBP_bac_5"/>
    <property type="match status" value="1"/>
</dbReference>
<organism evidence="7 8">
    <name type="scientific">Clostridium estertheticum subsp. estertheticum</name>
    <dbReference type="NCBI Taxonomy" id="1552"/>
    <lineage>
        <taxon>Bacteria</taxon>
        <taxon>Bacillati</taxon>
        <taxon>Bacillota</taxon>
        <taxon>Clostridia</taxon>
        <taxon>Eubacteriales</taxon>
        <taxon>Clostridiaceae</taxon>
        <taxon>Clostridium</taxon>
    </lineage>
</organism>
<dbReference type="EMBL" id="CP015756">
    <property type="protein sequence ID" value="APC41751.1"/>
    <property type="molecule type" value="Genomic_DNA"/>
</dbReference>
<dbReference type="GO" id="GO:0015833">
    <property type="term" value="P:peptide transport"/>
    <property type="evidence" value="ECO:0007669"/>
    <property type="project" value="TreeGrafter"/>
</dbReference>
<keyword evidence="3" id="KW-0813">Transport</keyword>
<keyword evidence="8" id="KW-1185">Reference proteome</keyword>
<evidence type="ECO:0000256" key="5">
    <source>
        <dbReference type="SAM" id="SignalP"/>
    </source>
</evidence>
<dbReference type="InterPro" id="IPR039424">
    <property type="entry name" value="SBP_5"/>
</dbReference>
<dbReference type="PANTHER" id="PTHR30290:SF10">
    <property type="entry name" value="PERIPLASMIC OLIGOPEPTIDE-BINDING PROTEIN-RELATED"/>
    <property type="match status" value="1"/>
</dbReference>
<feature type="signal peptide" evidence="5">
    <location>
        <begin position="1"/>
        <end position="21"/>
    </location>
</feature>
<dbReference type="InterPro" id="IPR000914">
    <property type="entry name" value="SBP_5_dom"/>
</dbReference>